<feature type="domain" description="Stealth protein CR2 conserved region 2" evidence="3">
    <location>
        <begin position="38"/>
        <end position="107"/>
    </location>
</feature>
<dbReference type="AlphaFoldDB" id="A0A6A4W7I1"/>
<dbReference type="InterPro" id="IPR047141">
    <property type="entry name" value="Stealth"/>
</dbReference>
<keyword evidence="6" id="KW-1185">Reference proteome</keyword>
<name>A0A6A4W7I1_AMPAM</name>
<dbReference type="Pfam" id="PF17102">
    <property type="entry name" value="Stealth_CR3"/>
    <property type="match status" value="1"/>
</dbReference>
<comment type="caution">
    <text evidence="5">The sequence shown here is derived from an EMBL/GenBank/DDBJ whole genome shotgun (WGS) entry which is preliminary data.</text>
</comment>
<evidence type="ECO:0000313" key="5">
    <source>
        <dbReference type="EMBL" id="KAF0298008.1"/>
    </source>
</evidence>
<reference evidence="5 6" key="1">
    <citation type="submission" date="2019-07" db="EMBL/GenBank/DDBJ databases">
        <title>Draft genome assembly of a fouling barnacle, Amphibalanus amphitrite (Darwin, 1854): The first reference genome for Thecostraca.</title>
        <authorList>
            <person name="Kim W."/>
        </authorList>
    </citation>
    <scope>NUCLEOTIDE SEQUENCE [LARGE SCALE GENOMIC DNA]</scope>
    <source>
        <strain evidence="5">SNU_AA5</strain>
        <tissue evidence="5">Soma without cirri and trophi</tissue>
    </source>
</reference>
<evidence type="ECO:0000256" key="1">
    <source>
        <dbReference type="ARBA" id="ARBA00007583"/>
    </source>
</evidence>
<dbReference type="InterPro" id="IPR021520">
    <property type="entry name" value="Stealth_CR2"/>
</dbReference>
<accession>A0A6A4W7I1</accession>
<dbReference type="Pfam" id="PF11380">
    <property type="entry name" value="Stealth_CR2"/>
    <property type="match status" value="1"/>
</dbReference>
<proteinExistence type="inferred from homology"/>
<dbReference type="PANTHER" id="PTHR24045:SF0">
    <property type="entry name" value="N-ACETYLGLUCOSAMINE-1-PHOSPHOTRANSFERASE SUBUNITS ALPHA_BETA"/>
    <property type="match status" value="1"/>
</dbReference>
<evidence type="ECO:0000256" key="2">
    <source>
        <dbReference type="ARBA" id="ARBA00022679"/>
    </source>
</evidence>
<evidence type="ECO:0000313" key="6">
    <source>
        <dbReference type="Proteomes" id="UP000440578"/>
    </source>
</evidence>
<organism evidence="5 6">
    <name type="scientific">Amphibalanus amphitrite</name>
    <name type="common">Striped barnacle</name>
    <name type="synonym">Balanus amphitrite</name>
    <dbReference type="NCBI Taxonomy" id="1232801"/>
    <lineage>
        <taxon>Eukaryota</taxon>
        <taxon>Metazoa</taxon>
        <taxon>Ecdysozoa</taxon>
        <taxon>Arthropoda</taxon>
        <taxon>Crustacea</taxon>
        <taxon>Multicrustacea</taxon>
        <taxon>Cirripedia</taxon>
        <taxon>Thoracica</taxon>
        <taxon>Thoracicalcarea</taxon>
        <taxon>Balanomorpha</taxon>
        <taxon>Balanoidea</taxon>
        <taxon>Balanidae</taxon>
        <taxon>Amphibalaninae</taxon>
        <taxon>Amphibalanus</taxon>
    </lineage>
</organism>
<sequence>MVRGHDTYRARSATCVWPPLDRWKKVAQCKNQALTAKKLDLNNPRITVVTHEEIFPDKSHLPTFSSPAIESHVHRIEGLSERFLYLNDDFLITQPVWPEDFVSSSGEYTIYMDWPIGGGPPGGPFYGSLQSTDRMLEQRYGAAKRRYMAHVPMLMERRLLRELHQLFPDEFATTSAGRVRQPTDIQFQMAYSYFITSERRAVPAEQLFEELDIDRSGYWSVDEIRTTLPWARPLPLPPDVVDSFISTLRDCSGKNSSVFSRELVLGCAPATHQLRQLVGTRPRFR</sequence>
<dbReference type="OrthoDB" id="263283at2759"/>
<protein>
    <submittedName>
        <fullName evidence="5">Exopolysaccharide phosphotransferase</fullName>
    </submittedName>
</protein>
<dbReference type="InterPro" id="IPR031357">
    <property type="entry name" value="Stealth_CR3"/>
</dbReference>
<feature type="domain" description="Stealth protein CR3 conserved region 3" evidence="4">
    <location>
        <begin position="149"/>
        <end position="196"/>
    </location>
</feature>
<dbReference type="EMBL" id="VIIS01001451">
    <property type="protein sequence ID" value="KAF0298008.1"/>
    <property type="molecule type" value="Genomic_DNA"/>
</dbReference>
<dbReference type="GO" id="GO:0005794">
    <property type="term" value="C:Golgi apparatus"/>
    <property type="evidence" value="ECO:0007669"/>
    <property type="project" value="TreeGrafter"/>
</dbReference>
<gene>
    <name evidence="5" type="ORF">FJT64_004627</name>
</gene>
<comment type="similarity">
    <text evidence="1">Belongs to the stealth family.</text>
</comment>
<dbReference type="PANTHER" id="PTHR24045">
    <property type="match status" value="1"/>
</dbReference>
<evidence type="ECO:0000259" key="3">
    <source>
        <dbReference type="Pfam" id="PF11380"/>
    </source>
</evidence>
<dbReference type="Proteomes" id="UP000440578">
    <property type="component" value="Unassembled WGS sequence"/>
</dbReference>
<keyword evidence="2 5" id="KW-0808">Transferase</keyword>
<evidence type="ECO:0000259" key="4">
    <source>
        <dbReference type="Pfam" id="PF17102"/>
    </source>
</evidence>
<dbReference type="GO" id="GO:0016772">
    <property type="term" value="F:transferase activity, transferring phosphorus-containing groups"/>
    <property type="evidence" value="ECO:0007669"/>
    <property type="project" value="InterPro"/>
</dbReference>